<sequence length="43" mass="5164">MSGFTGYGNENRRQNEQKQCIAVWQERWQTEYKLESEGNLLKI</sequence>
<organism evidence="1 2">
    <name type="scientific">Marvinbryantia formatexigens DSM 14469</name>
    <dbReference type="NCBI Taxonomy" id="478749"/>
    <lineage>
        <taxon>Bacteria</taxon>
        <taxon>Bacillati</taxon>
        <taxon>Bacillota</taxon>
        <taxon>Clostridia</taxon>
        <taxon>Lachnospirales</taxon>
        <taxon>Lachnospiraceae</taxon>
        <taxon>Marvinbryantia</taxon>
    </lineage>
</organism>
<evidence type="ECO:0000313" key="2">
    <source>
        <dbReference type="Proteomes" id="UP000005561"/>
    </source>
</evidence>
<reference evidence="1" key="1">
    <citation type="submission" date="2009-07" db="EMBL/GenBank/DDBJ databases">
        <authorList>
            <person name="Weinstock G."/>
            <person name="Sodergren E."/>
            <person name="Clifton S."/>
            <person name="Fulton L."/>
            <person name="Fulton B."/>
            <person name="Courtney L."/>
            <person name="Fronick C."/>
            <person name="Harrison M."/>
            <person name="Strong C."/>
            <person name="Farmer C."/>
            <person name="Delahaunty K."/>
            <person name="Markovic C."/>
            <person name="Hall O."/>
            <person name="Minx P."/>
            <person name="Tomlinson C."/>
            <person name="Mitreva M."/>
            <person name="Nelson J."/>
            <person name="Hou S."/>
            <person name="Wollam A."/>
            <person name="Pepin K.H."/>
            <person name="Johnson M."/>
            <person name="Bhonagiri V."/>
            <person name="Nash W.E."/>
            <person name="Warren W."/>
            <person name="Chinwalla A."/>
            <person name="Mardis E.R."/>
            <person name="Wilson R.K."/>
        </authorList>
    </citation>
    <scope>NUCLEOTIDE SEQUENCE [LARGE SCALE GENOMIC DNA]</scope>
    <source>
        <strain evidence="1">DSM 14469</strain>
    </source>
</reference>
<dbReference type="Proteomes" id="UP000005561">
    <property type="component" value="Unassembled WGS sequence"/>
</dbReference>
<protein>
    <submittedName>
        <fullName evidence="1">Uncharacterized protein</fullName>
    </submittedName>
</protein>
<dbReference type="EMBL" id="ACCL02000003">
    <property type="protein sequence ID" value="EET62031.1"/>
    <property type="molecule type" value="Genomic_DNA"/>
</dbReference>
<proteinExistence type="predicted"/>
<name>C6LAQ0_9FIRM</name>
<dbReference type="AlphaFoldDB" id="C6LAQ0"/>
<comment type="caution">
    <text evidence="1">The sequence shown here is derived from an EMBL/GenBank/DDBJ whole genome shotgun (WGS) entry which is preliminary data.</text>
</comment>
<keyword evidence="2" id="KW-1185">Reference proteome</keyword>
<accession>C6LAQ0</accession>
<evidence type="ECO:0000313" key="1">
    <source>
        <dbReference type="EMBL" id="EET62031.1"/>
    </source>
</evidence>
<gene>
    <name evidence="1" type="ORF">BRYFOR_05694</name>
</gene>